<dbReference type="EMBL" id="MDEO01000036">
    <property type="protein sequence ID" value="OCX13323.1"/>
    <property type="molecule type" value="Genomic_DNA"/>
</dbReference>
<dbReference type="SMART" id="SM00418">
    <property type="entry name" value="HTH_ARSR"/>
    <property type="match status" value="1"/>
</dbReference>
<dbReference type="Proteomes" id="UP000094412">
    <property type="component" value="Unassembled WGS sequence"/>
</dbReference>
<evidence type="ECO:0000313" key="3">
    <source>
        <dbReference type="Proteomes" id="UP000094412"/>
    </source>
</evidence>
<dbReference type="PROSITE" id="PS50987">
    <property type="entry name" value="HTH_ARSR_2"/>
    <property type="match status" value="1"/>
</dbReference>
<comment type="caution">
    <text evidence="2">The sequence shown here is derived from an EMBL/GenBank/DDBJ whole genome shotgun (WGS) entry which is preliminary data.</text>
</comment>
<feature type="domain" description="HTH arsR-type" evidence="1">
    <location>
        <begin position="1"/>
        <end position="93"/>
    </location>
</feature>
<name>A0A1C2DF24_9HYPH</name>
<organism evidence="2 3">
    <name type="scientific">Mesorhizobium hungaricum</name>
    <dbReference type="NCBI Taxonomy" id="1566387"/>
    <lineage>
        <taxon>Bacteria</taxon>
        <taxon>Pseudomonadati</taxon>
        <taxon>Pseudomonadota</taxon>
        <taxon>Alphaproteobacteria</taxon>
        <taxon>Hyphomicrobiales</taxon>
        <taxon>Phyllobacteriaceae</taxon>
        <taxon>Mesorhizobium</taxon>
    </lineage>
</organism>
<dbReference type="Gene3D" id="1.10.10.10">
    <property type="entry name" value="Winged helix-like DNA-binding domain superfamily/Winged helix DNA-binding domain"/>
    <property type="match status" value="1"/>
</dbReference>
<dbReference type="CDD" id="cd00090">
    <property type="entry name" value="HTH_ARSR"/>
    <property type="match status" value="1"/>
</dbReference>
<dbReference type="GO" id="GO:0003700">
    <property type="term" value="F:DNA-binding transcription factor activity"/>
    <property type="evidence" value="ECO:0007669"/>
    <property type="project" value="InterPro"/>
</dbReference>
<dbReference type="STRING" id="1566387.QV13_27870"/>
<dbReference type="PANTHER" id="PTHR38600">
    <property type="entry name" value="TRANSCRIPTIONAL REGULATORY PROTEIN"/>
    <property type="match status" value="1"/>
</dbReference>
<dbReference type="RefSeq" id="WP_024923024.1">
    <property type="nucleotide sequence ID" value="NZ_MDEO01000036.1"/>
</dbReference>
<sequence>MQQAQTLDRIFLALADPGRRGMIEQLARGPATVKELARPTNMRLPSAVKHLKVLEEGGIVASRKAGRTRTYSMRRDAFLAVNDWVQARETALNAAFDRLVQAIADMPEEE</sequence>
<dbReference type="InterPro" id="IPR036388">
    <property type="entry name" value="WH-like_DNA-bd_sf"/>
</dbReference>
<evidence type="ECO:0000259" key="1">
    <source>
        <dbReference type="PROSITE" id="PS50987"/>
    </source>
</evidence>
<dbReference type="SUPFAM" id="SSF46785">
    <property type="entry name" value="Winged helix' DNA-binding domain"/>
    <property type="match status" value="1"/>
</dbReference>
<dbReference type="InterPro" id="IPR011991">
    <property type="entry name" value="ArsR-like_HTH"/>
</dbReference>
<dbReference type="InterPro" id="IPR036390">
    <property type="entry name" value="WH_DNA-bd_sf"/>
</dbReference>
<proteinExistence type="predicted"/>
<dbReference type="InterPro" id="IPR001845">
    <property type="entry name" value="HTH_ArsR_DNA-bd_dom"/>
</dbReference>
<dbReference type="Pfam" id="PF12840">
    <property type="entry name" value="HTH_20"/>
    <property type="match status" value="1"/>
</dbReference>
<keyword evidence="3" id="KW-1185">Reference proteome</keyword>
<reference evidence="2 3" key="1">
    <citation type="submission" date="2016-08" db="EMBL/GenBank/DDBJ databases">
        <title>Whole genome sequence of Mesorhizobium sp. strain UASWS1009 isolated from industrial sewage.</title>
        <authorList>
            <person name="Crovadore J."/>
            <person name="Calmin G."/>
            <person name="Chablais R."/>
            <person name="Cochard B."/>
            <person name="Lefort F."/>
        </authorList>
    </citation>
    <scope>NUCLEOTIDE SEQUENCE [LARGE SCALE GENOMIC DNA]</scope>
    <source>
        <strain evidence="2 3">UASWS1009</strain>
    </source>
</reference>
<accession>A0A1C2DF24</accession>
<dbReference type="PRINTS" id="PR00778">
    <property type="entry name" value="HTHARSR"/>
</dbReference>
<dbReference type="NCBIfam" id="NF033788">
    <property type="entry name" value="HTH_metalloreg"/>
    <property type="match status" value="1"/>
</dbReference>
<gene>
    <name evidence="2" type="ORF">QV13_27870</name>
</gene>
<protein>
    <submittedName>
        <fullName evidence="2">Transcriptional regulator</fullName>
    </submittedName>
</protein>
<dbReference type="AlphaFoldDB" id="A0A1C2DF24"/>
<dbReference type="PANTHER" id="PTHR38600:SF2">
    <property type="entry name" value="SLL0088 PROTEIN"/>
    <property type="match status" value="1"/>
</dbReference>
<evidence type="ECO:0000313" key="2">
    <source>
        <dbReference type="EMBL" id="OCX13323.1"/>
    </source>
</evidence>
<dbReference type="OrthoDB" id="9790747at2"/>